<keyword evidence="5" id="KW-1185">Reference proteome</keyword>
<name>A0A654LUV9_9ARCH</name>
<keyword evidence="2" id="KW-1133">Transmembrane helix</keyword>
<dbReference type="InterPro" id="IPR051790">
    <property type="entry name" value="Cytochrome_c-biogenesis_DsbD"/>
</dbReference>
<reference evidence="5" key="1">
    <citation type="submission" date="2015-10" db="EMBL/GenBank/DDBJ databases">
        <title>Niche specialization of a soil ammonia-oxidizing archaeon, Candidatus Nitrosocosmicus oleophilus.</title>
        <authorList>
            <person name="Jung M.-Y."/>
            <person name="Rhee S.-K."/>
        </authorList>
    </citation>
    <scope>NUCLEOTIDE SEQUENCE [LARGE SCALE GENOMIC DNA]</scope>
    <source>
        <strain evidence="5">MY3</strain>
    </source>
</reference>
<dbReference type="GeneID" id="60420320"/>
<feature type="transmembrane region" description="Helical" evidence="2">
    <location>
        <begin position="409"/>
        <end position="434"/>
    </location>
</feature>
<feature type="transmembrane region" description="Helical" evidence="2">
    <location>
        <begin position="368"/>
        <end position="388"/>
    </location>
</feature>
<sequence>MFKRITSNCTTVIPSMMIFSFLIFFTITLNLDKEIENYYIFGQTTASENLEQSIPANKVKSYQALSLENGKPLTVVNATGDLIILNSWATWCIPCREEMPGLEQLYEEYKDTGLEVIGVSVDSFGMDDRIKLFTDRMNITYPIWHDPNDAFTRTFKAIGVPDSYLIDKNGTIYHTWKGQFNPMSASTKSLVEDAIMKVSPAFASSNALSNSTLSASTATAANQDSNTDIRTGSDITTIGIPIAFAAGILSFLSPCILPIIPSFVAFITGMSSDELLNKNNKRKSISENDEKSSSTGGSNVDIKADVSGIETAAEEEFKNQESIQKISIIKSTTFIRGCLFILGFSLVFVALGASITAIGSVFHEYSRWIEIIGGIMIIIFGLNLLGILKIPGAQRDRGYKFTQRPAGHVGSLLIGMGFGAGWTPCIGPILASILTVAAVTTSLYDGILLLVVYSCGLAIPFILSALAIDKYLVTYKKLNKYMPWIHRISVALLMVMGVLLLTGYLTIITASLGGTFPMLG</sequence>
<evidence type="ECO:0000259" key="3">
    <source>
        <dbReference type="PROSITE" id="PS51352"/>
    </source>
</evidence>
<feature type="transmembrane region" description="Helical" evidence="2">
    <location>
        <begin position="488"/>
        <end position="512"/>
    </location>
</feature>
<dbReference type="Pfam" id="PF13386">
    <property type="entry name" value="DsbD_2"/>
    <property type="match status" value="1"/>
</dbReference>
<dbReference type="KEGG" id="taa:NMY3_00102"/>
<dbReference type="Proteomes" id="UP000058925">
    <property type="component" value="Chromosome"/>
</dbReference>
<dbReference type="SUPFAM" id="SSF52833">
    <property type="entry name" value="Thioredoxin-like"/>
    <property type="match status" value="1"/>
</dbReference>
<evidence type="ECO:0000256" key="1">
    <source>
        <dbReference type="SAM" id="MobiDB-lite"/>
    </source>
</evidence>
<evidence type="ECO:0000313" key="5">
    <source>
        <dbReference type="Proteomes" id="UP000058925"/>
    </source>
</evidence>
<feature type="transmembrane region" description="Helical" evidence="2">
    <location>
        <begin position="446"/>
        <end position="468"/>
    </location>
</feature>
<feature type="domain" description="Thioredoxin" evidence="3">
    <location>
        <begin position="39"/>
        <end position="200"/>
    </location>
</feature>
<feature type="transmembrane region" description="Helical" evidence="2">
    <location>
        <begin position="12"/>
        <end position="31"/>
    </location>
</feature>
<dbReference type="RefSeq" id="WP_196817000.1">
    <property type="nucleotide sequence ID" value="NZ_CP012850.1"/>
</dbReference>
<keyword evidence="2" id="KW-0472">Membrane</keyword>
<dbReference type="InterPro" id="IPR000866">
    <property type="entry name" value="AhpC/TSA"/>
</dbReference>
<organism evidence="4 5">
    <name type="scientific">Candidatus Nitrosocosmicus oleophilus</name>
    <dbReference type="NCBI Taxonomy" id="1353260"/>
    <lineage>
        <taxon>Archaea</taxon>
        <taxon>Nitrososphaerota</taxon>
        <taxon>Nitrososphaeria</taxon>
        <taxon>Nitrososphaerales</taxon>
        <taxon>Nitrososphaeraceae</taxon>
        <taxon>Candidatus Nitrosocosmicus</taxon>
    </lineage>
</organism>
<dbReference type="CDD" id="cd02966">
    <property type="entry name" value="TlpA_like_family"/>
    <property type="match status" value="1"/>
</dbReference>
<dbReference type="PANTHER" id="PTHR31272:SF4">
    <property type="entry name" value="CYTOCHROME C-TYPE BIOGENESIS PROTEIN HI_1454-RELATED"/>
    <property type="match status" value="1"/>
</dbReference>
<dbReference type="AlphaFoldDB" id="A0A654LUV9"/>
<dbReference type="InterPro" id="IPR036249">
    <property type="entry name" value="Thioredoxin-like_sf"/>
</dbReference>
<keyword evidence="2" id="KW-0812">Transmembrane</keyword>
<dbReference type="InterPro" id="IPR013766">
    <property type="entry name" value="Thioredoxin_domain"/>
</dbReference>
<evidence type="ECO:0000256" key="2">
    <source>
        <dbReference type="SAM" id="Phobius"/>
    </source>
</evidence>
<dbReference type="Gene3D" id="3.40.30.10">
    <property type="entry name" value="Glutaredoxin"/>
    <property type="match status" value="1"/>
</dbReference>
<dbReference type="EMBL" id="CP012850">
    <property type="protein sequence ID" value="ALI34316.1"/>
    <property type="molecule type" value="Genomic_DNA"/>
</dbReference>
<dbReference type="Pfam" id="PF00578">
    <property type="entry name" value="AhpC-TSA"/>
    <property type="match status" value="1"/>
</dbReference>
<dbReference type="GO" id="GO:0016209">
    <property type="term" value="F:antioxidant activity"/>
    <property type="evidence" value="ECO:0007669"/>
    <property type="project" value="InterPro"/>
</dbReference>
<evidence type="ECO:0000313" key="4">
    <source>
        <dbReference type="EMBL" id="ALI34316.1"/>
    </source>
</evidence>
<protein>
    <submittedName>
        <fullName evidence="4">Thiol-disulfide oxidoreductase ResA</fullName>
    </submittedName>
</protein>
<feature type="transmembrane region" description="Helical" evidence="2">
    <location>
        <begin position="242"/>
        <end position="268"/>
    </location>
</feature>
<proteinExistence type="predicted"/>
<feature type="region of interest" description="Disordered" evidence="1">
    <location>
        <begin position="281"/>
        <end position="301"/>
    </location>
</feature>
<dbReference type="PANTHER" id="PTHR31272">
    <property type="entry name" value="CYTOCHROME C-TYPE BIOGENESIS PROTEIN HI_1454-RELATED"/>
    <property type="match status" value="1"/>
</dbReference>
<dbReference type="OrthoDB" id="115386at2157"/>
<feature type="transmembrane region" description="Helical" evidence="2">
    <location>
        <begin position="334"/>
        <end position="362"/>
    </location>
</feature>
<dbReference type="PROSITE" id="PS51352">
    <property type="entry name" value="THIOREDOXIN_2"/>
    <property type="match status" value="1"/>
</dbReference>
<accession>A0A654LUV9</accession>
<dbReference type="GO" id="GO:0016491">
    <property type="term" value="F:oxidoreductase activity"/>
    <property type="evidence" value="ECO:0007669"/>
    <property type="project" value="InterPro"/>
</dbReference>
<dbReference type="InterPro" id="IPR039447">
    <property type="entry name" value="UreH-like_TM_dom"/>
</dbReference>
<gene>
    <name evidence="4" type="primary">resA_1</name>
    <name evidence="4" type="ORF">NMY3_00102</name>
</gene>